<dbReference type="InterPro" id="IPR009019">
    <property type="entry name" value="KH_sf_prok-type"/>
</dbReference>
<protein>
    <recommendedName>
        <fullName evidence="7">Transcription termination/antitermination protein NusA</fullName>
    </recommendedName>
</protein>
<comment type="function">
    <text evidence="7">Participates in both transcription termination and antitermination.</text>
</comment>
<dbReference type="Pfam" id="PF13184">
    <property type="entry name" value="KH_NusA_1st"/>
    <property type="match status" value="1"/>
</dbReference>
<dbReference type="CDD" id="cd04455">
    <property type="entry name" value="S1_NusA"/>
    <property type="match status" value="1"/>
</dbReference>
<evidence type="ECO:0000259" key="8">
    <source>
        <dbReference type="PROSITE" id="PS50126"/>
    </source>
</evidence>
<keyword evidence="4 7" id="KW-0694">RNA-binding</keyword>
<keyword evidence="2 7" id="KW-0963">Cytoplasm</keyword>
<accession>A0ABM9AG96</accession>
<dbReference type="EMBL" id="CAKLPX010000002">
    <property type="protein sequence ID" value="CAH0992240.1"/>
    <property type="molecule type" value="Genomic_DNA"/>
</dbReference>
<dbReference type="InterPro" id="IPR030842">
    <property type="entry name" value="TF_NusA_bacterial"/>
</dbReference>
<comment type="caution">
    <text evidence="9">The sequence shown here is derived from an EMBL/GenBank/DDBJ whole genome shotgun (WGS) entry which is preliminary data.</text>
</comment>
<dbReference type="Proteomes" id="UP000838100">
    <property type="component" value="Unassembled WGS sequence"/>
</dbReference>
<dbReference type="SMART" id="SM00316">
    <property type="entry name" value="S1"/>
    <property type="match status" value="1"/>
</dbReference>
<dbReference type="PANTHER" id="PTHR22648">
    <property type="entry name" value="TRANSCRIPTION TERMINATION FACTOR NUSA"/>
    <property type="match status" value="1"/>
</dbReference>
<dbReference type="InterPro" id="IPR010995">
    <property type="entry name" value="DNA_repair_Rad51/TF_NusA_a-hlx"/>
</dbReference>
<dbReference type="PROSITE" id="PS50084">
    <property type="entry name" value="KH_TYPE_1"/>
    <property type="match status" value="1"/>
</dbReference>
<dbReference type="InterPro" id="IPR025249">
    <property type="entry name" value="TF_NusA_KH_1st"/>
</dbReference>
<evidence type="ECO:0000313" key="9">
    <source>
        <dbReference type="EMBL" id="CAH0992240.1"/>
    </source>
</evidence>
<evidence type="ECO:0000256" key="5">
    <source>
        <dbReference type="ARBA" id="ARBA00023015"/>
    </source>
</evidence>
<dbReference type="Gene3D" id="2.40.50.140">
    <property type="entry name" value="Nucleic acid-binding proteins"/>
    <property type="match status" value="1"/>
</dbReference>
<dbReference type="CDD" id="cd22529">
    <property type="entry name" value="KH-II_NusA_rpt2"/>
    <property type="match status" value="1"/>
</dbReference>
<dbReference type="InterPro" id="IPR036555">
    <property type="entry name" value="NusA_N_sf"/>
</dbReference>
<comment type="similarity">
    <text evidence="7">Belongs to the NusA family.</text>
</comment>
<reference evidence="9" key="1">
    <citation type="submission" date="2021-12" db="EMBL/GenBank/DDBJ databases">
        <authorList>
            <person name="Rodrigo-Torres L."/>
            <person name="Arahal R. D."/>
            <person name="Lucena T."/>
        </authorList>
    </citation>
    <scope>NUCLEOTIDE SEQUENCE</scope>
    <source>
        <strain evidence="9">CECT 8267</strain>
    </source>
</reference>
<evidence type="ECO:0000256" key="3">
    <source>
        <dbReference type="ARBA" id="ARBA00022814"/>
    </source>
</evidence>
<proteinExistence type="inferred from homology"/>
<dbReference type="PANTHER" id="PTHR22648:SF0">
    <property type="entry name" value="TRANSCRIPTION TERMINATION_ANTITERMINATION PROTEIN NUSA"/>
    <property type="match status" value="1"/>
</dbReference>
<keyword evidence="5 7" id="KW-0805">Transcription regulation</keyword>
<dbReference type="PROSITE" id="PS50126">
    <property type="entry name" value="S1"/>
    <property type="match status" value="1"/>
</dbReference>
<dbReference type="NCBIfam" id="TIGR01953">
    <property type="entry name" value="NusA"/>
    <property type="match status" value="1"/>
</dbReference>
<sequence length="496" mass="54669">MSKEILLVAEAVSNEKGVSQDVIFEALEIALAAATKKRYDEDSEIEVRIDRKTGDYETFRSWLVVDNEAVPALGTELTMQEAEEISGELQPGSTHTEMVENVGFGRIAAQTAKQVIVQKVREAERAKLVNEYRSRVGELLGGTVKKVKHDAYILDLGNNAEGFLPKNQLIGRENFRMGDRIRFVLDSINEEGRGPQLILSRSCPEMLIELFKIEVPEISEEVIEIRGAARDPGSRAKIAVKTNDGRIDPVGACVGMRGSRVQAVSGELNNERVDIILWDDNPAQLVINAMSPAEVESIIVDEDTQCMEVAVANENLALAIGRSGQNVRLASELTGWAINVMSTEEAEAKQEAESGEIISQFVNVLDVEEETAEALVEEGFTTLEEIAYVPIEEFTAIGFDEETAEELRARAKDALLTKAIASEEKLDGSEPAEDLLNMDGMDRHLAYVLASRGIVTMEDLAEQSIDELIDIEEIDEEKAGQLIMTARAPWFEDQGE</sequence>
<dbReference type="Pfam" id="PF14520">
    <property type="entry name" value="HHH_5"/>
    <property type="match status" value="2"/>
</dbReference>
<dbReference type="Pfam" id="PF26594">
    <property type="entry name" value="KH_NusA_2nd"/>
    <property type="match status" value="1"/>
</dbReference>
<dbReference type="SMART" id="SM00322">
    <property type="entry name" value="KH"/>
    <property type="match status" value="2"/>
</dbReference>
<dbReference type="InterPro" id="IPR010213">
    <property type="entry name" value="TF_NusA"/>
</dbReference>
<dbReference type="SUPFAM" id="SSF54814">
    <property type="entry name" value="Prokaryotic type KH domain (KH-domain type II)"/>
    <property type="match status" value="2"/>
</dbReference>
<comment type="subcellular location">
    <subcellularLocation>
        <location evidence="7">Cytoplasm</location>
    </subcellularLocation>
</comment>
<dbReference type="Gene3D" id="1.10.150.20">
    <property type="entry name" value="5' to 3' exonuclease, C-terminal subdomain"/>
    <property type="match status" value="2"/>
</dbReference>
<gene>
    <name evidence="7 9" type="primary">nusA</name>
    <name evidence="9" type="ORF">SIN8267_02359</name>
</gene>
<dbReference type="SUPFAM" id="SSF69705">
    <property type="entry name" value="Transcription factor NusA, N-terminal domain"/>
    <property type="match status" value="1"/>
</dbReference>
<evidence type="ECO:0000256" key="7">
    <source>
        <dbReference type="HAMAP-Rule" id="MF_00945"/>
    </source>
</evidence>
<evidence type="ECO:0000256" key="2">
    <source>
        <dbReference type="ARBA" id="ARBA00022490"/>
    </source>
</evidence>
<dbReference type="InterPro" id="IPR015946">
    <property type="entry name" value="KH_dom-like_a/b"/>
</dbReference>
<dbReference type="InterPro" id="IPR058582">
    <property type="entry name" value="KH_NusA_2nd"/>
</dbReference>
<keyword evidence="1 7" id="KW-0806">Transcription termination</keyword>
<dbReference type="CDD" id="cd02134">
    <property type="entry name" value="KH-II_NusA_rpt1"/>
    <property type="match status" value="1"/>
</dbReference>
<dbReference type="InterPro" id="IPR003029">
    <property type="entry name" value="S1_domain"/>
</dbReference>
<dbReference type="Gene3D" id="3.30.1480.10">
    <property type="entry name" value="NusA, N-terminal domain"/>
    <property type="match status" value="1"/>
</dbReference>
<name>A0ABM9AG96_9GAMM</name>
<comment type="subunit">
    <text evidence="7">Monomer. Binds directly to the core enzyme of the DNA-dependent RNA polymerase and to nascent RNA.</text>
</comment>
<dbReference type="InterPro" id="IPR004087">
    <property type="entry name" value="KH_dom"/>
</dbReference>
<dbReference type="Pfam" id="PF00575">
    <property type="entry name" value="S1"/>
    <property type="match status" value="1"/>
</dbReference>
<evidence type="ECO:0000313" key="10">
    <source>
        <dbReference type="Proteomes" id="UP000838100"/>
    </source>
</evidence>
<dbReference type="SUPFAM" id="SSF50249">
    <property type="entry name" value="Nucleic acid-binding proteins"/>
    <property type="match status" value="1"/>
</dbReference>
<dbReference type="InterPro" id="IPR012340">
    <property type="entry name" value="NA-bd_OB-fold"/>
</dbReference>
<dbReference type="HAMAP" id="MF_00945_B">
    <property type="entry name" value="NusA_B"/>
    <property type="match status" value="1"/>
</dbReference>
<keyword evidence="3 7" id="KW-0889">Transcription antitermination</keyword>
<organism evidence="9 10">
    <name type="scientific">Sinobacterium norvegicum</name>
    <dbReference type="NCBI Taxonomy" id="1641715"/>
    <lineage>
        <taxon>Bacteria</taxon>
        <taxon>Pseudomonadati</taxon>
        <taxon>Pseudomonadota</taxon>
        <taxon>Gammaproteobacteria</taxon>
        <taxon>Cellvibrionales</taxon>
        <taxon>Spongiibacteraceae</taxon>
        <taxon>Sinobacterium</taxon>
    </lineage>
</organism>
<dbReference type="Pfam" id="PF08529">
    <property type="entry name" value="NusA_N"/>
    <property type="match status" value="1"/>
</dbReference>
<dbReference type="RefSeq" id="WP_237444930.1">
    <property type="nucleotide sequence ID" value="NZ_CAKLPX010000002.1"/>
</dbReference>
<dbReference type="SUPFAM" id="SSF47794">
    <property type="entry name" value="Rad51 N-terminal domain-like"/>
    <property type="match status" value="2"/>
</dbReference>
<dbReference type="Gene3D" id="3.30.300.20">
    <property type="match status" value="2"/>
</dbReference>
<evidence type="ECO:0000256" key="4">
    <source>
        <dbReference type="ARBA" id="ARBA00022884"/>
    </source>
</evidence>
<dbReference type="InterPro" id="IPR010214">
    <property type="entry name" value="Tscrpt_termin_fac_NusA_C_rpt"/>
</dbReference>
<keyword evidence="6 7" id="KW-0804">Transcription</keyword>
<dbReference type="InterPro" id="IPR013735">
    <property type="entry name" value="TF_NusA_N"/>
</dbReference>
<keyword evidence="10" id="KW-1185">Reference proteome</keyword>
<evidence type="ECO:0000256" key="6">
    <source>
        <dbReference type="ARBA" id="ARBA00023163"/>
    </source>
</evidence>
<feature type="domain" description="S1 motif" evidence="8">
    <location>
        <begin position="137"/>
        <end position="202"/>
    </location>
</feature>
<evidence type="ECO:0000256" key="1">
    <source>
        <dbReference type="ARBA" id="ARBA00022472"/>
    </source>
</evidence>
<dbReference type="NCBIfam" id="TIGR01954">
    <property type="entry name" value="nusA_Cterm_rpt"/>
    <property type="match status" value="2"/>
</dbReference>